<dbReference type="OrthoDB" id="2388530at2"/>
<evidence type="ECO:0000256" key="1">
    <source>
        <dbReference type="SAM" id="Phobius"/>
    </source>
</evidence>
<name>A0A0H4KIG4_9BACI</name>
<feature type="transmembrane region" description="Helical" evidence="1">
    <location>
        <begin position="36"/>
        <end position="53"/>
    </location>
</feature>
<organism evidence="2 3">
    <name type="scientific">Priestia filamentosa</name>
    <dbReference type="NCBI Taxonomy" id="1402861"/>
    <lineage>
        <taxon>Bacteria</taxon>
        <taxon>Bacillati</taxon>
        <taxon>Bacillota</taxon>
        <taxon>Bacilli</taxon>
        <taxon>Bacillales</taxon>
        <taxon>Bacillaceae</taxon>
        <taxon>Priestia</taxon>
    </lineage>
</organism>
<dbReference type="Pfam" id="PF06197">
    <property type="entry name" value="DUF998"/>
    <property type="match status" value="1"/>
</dbReference>
<feature type="transmembrane region" description="Helical" evidence="1">
    <location>
        <begin position="216"/>
        <end position="233"/>
    </location>
</feature>
<proteinExistence type="predicted"/>
<gene>
    <name evidence="2" type="ORF">BEH_08190</name>
</gene>
<dbReference type="EMBL" id="CP011974">
    <property type="protein sequence ID" value="AKO92079.1"/>
    <property type="molecule type" value="Genomic_DNA"/>
</dbReference>
<dbReference type="KEGG" id="beo:BEH_08190"/>
<keyword evidence="1" id="KW-0472">Membrane</keyword>
<accession>A0A0H4KIG4</accession>
<dbReference type="InterPro" id="IPR009339">
    <property type="entry name" value="DUF998"/>
</dbReference>
<evidence type="ECO:0000313" key="3">
    <source>
        <dbReference type="Proteomes" id="UP000036202"/>
    </source>
</evidence>
<dbReference type="Proteomes" id="UP000036202">
    <property type="component" value="Chromosome"/>
</dbReference>
<evidence type="ECO:0008006" key="4">
    <source>
        <dbReference type="Google" id="ProtNLM"/>
    </source>
</evidence>
<feature type="transmembrane region" description="Helical" evidence="1">
    <location>
        <begin position="125"/>
        <end position="143"/>
    </location>
</feature>
<feature type="transmembrane region" description="Helical" evidence="1">
    <location>
        <begin position="94"/>
        <end position="113"/>
    </location>
</feature>
<feature type="transmembrane region" description="Helical" evidence="1">
    <location>
        <begin position="6"/>
        <end position="24"/>
    </location>
</feature>
<dbReference type="AlphaFoldDB" id="A0A0H4KIG4"/>
<feature type="transmembrane region" description="Helical" evidence="1">
    <location>
        <begin position="149"/>
        <end position="174"/>
    </location>
</feature>
<protein>
    <recommendedName>
        <fullName evidence="4">DUF998 domain-containing protein</fullName>
    </recommendedName>
</protein>
<dbReference type="PATRIC" id="fig|135735.6.peg.1682"/>
<dbReference type="RefSeq" id="WP_046217014.1">
    <property type="nucleotide sequence ID" value="NZ_CP011974.1"/>
</dbReference>
<evidence type="ECO:0000313" key="2">
    <source>
        <dbReference type="EMBL" id="AKO92079.1"/>
    </source>
</evidence>
<keyword evidence="1" id="KW-1133">Transmembrane helix</keyword>
<keyword evidence="1" id="KW-0812">Transmembrane</keyword>
<reference evidence="2 3" key="1">
    <citation type="journal article" date="2015" name="PLoS ONE">
        <title>Genome Sequence of Bacillus endophyticus and Analysis of Its Companion Mechanism in the Ketogulonigenium vulgare-Bacillus Strain Consortium.</title>
        <authorList>
            <person name="Jia N."/>
            <person name="Du J."/>
            <person name="Ding M.Z."/>
            <person name="Gao F."/>
            <person name="Yuan Y.J."/>
        </authorList>
    </citation>
    <scope>NUCLEOTIDE SEQUENCE [LARGE SCALE GENOMIC DNA]</scope>
    <source>
        <strain evidence="2 3">Hbe603</strain>
    </source>
</reference>
<feature type="transmembrane region" description="Helical" evidence="1">
    <location>
        <begin position="181"/>
        <end position="204"/>
    </location>
</feature>
<keyword evidence="3" id="KW-1185">Reference proteome</keyword>
<reference evidence="3" key="2">
    <citation type="submission" date="2015-06" db="EMBL/GenBank/DDBJ databases">
        <title>Genome Sequence of Bacillus endophyticus and Analysis of its Companion Mechanism in the Ketogulonigenium vulgare-Bacillus strain Consortium.</title>
        <authorList>
            <person name="Jia N."/>
            <person name="Du J."/>
            <person name="Ding M.-Z."/>
            <person name="Gao F."/>
            <person name="Yuan Y.-J."/>
        </authorList>
    </citation>
    <scope>NUCLEOTIDE SEQUENCE [LARGE SCALE GENOMIC DNA]</scope>
    <source>
        <strain evidence="3">Hbe603</strain>
    </source>
</reference>
<sequence>MNSYAPYFLMAGIFILIICTIFFARKQHVVLKKVGFICWISLVFYFLTEYIVIRASTVSYSFFQKPMSDLGVTTCGKNTYILASYEICSPYHLLMNWTFTITGLVILTGSIGLHQFWPHKQKTKIATALLITFGISYSISGIVPADLHFLWHTLSSFPGMIVQIPALLIIGISIRKARPKLALWTFFCSSVTTISLLLILLLPLFPELPGGLLQRILYGSVYLWMAATALVLWRKEHINVKDTPSKYTSRKI</sequence>